<dbReference type="SMART" id="SM00530">
    <property type="entry name" value="HTH_XRE"/>
    <property type="match status" value="1"/>
</dbReference>
<dbReference type="Pfam" id="PF01381">
    <property type="entry name" value="HTH_3"/>
    <property type="match status" value="1"/>
</dbReference>
<evidence type="ECO:0000313" key="2">
    <source>
        <dbReference type="EMBL" id="CAA6829317.1"/>
    </source>
</evidence>
<dbReference type="Gene3D" id="1.10.260.40">
    <property type="entry name" value="lambda repressor-like DNA-binding domains"/>
    <property type="match status" value="1"/>
</dbReference>
<accession>A0A6S6UIM0</accession>
<name>A0A6S6UIM0_9GAMM</name>
<dbReference type="EMBL" id="CACVAT010000515">
    <property type="protein sequence ID" value="CAA6829317.1"/>
    <property type="molecule type" value="Genomic_DNA"/>
</dbReference>
<proteinExistence type="predicted"/>
<dbReference type="GO" id="GO:0003677">
    <property type="term" value="F:DNA binding"/>
    <property type="evidence" value="ECO:0007669"/>
    <property type="project" value="InterPro"/>
</dbReference>
<dbReference type="InterPro" id="IPR010982">
    <property type="entry name" value="Lambda_DNA-bd_dom_sf"/>
</dbReference>
<dbReference type="SUPFAM" id="SSF47413">
    <property type="entry name" value="lambda repressor-like DNA-binding domains"/>
    <property type="match status" value="1"/>
</dbReference>
<gene>
    <name evidence="2" type="ORF">HELGO_WM22088</name>
</gene>
<dbReference type="AlphaFoldDB" id="A0A6S6UIM0"/>
<protein>
    <submittedName>
        <fullName evidence="2">Transcriptional regulator</fullName>
    </submittedName>
</protein>
<dbReference type="InterPro" id="IPR001387">
    <property type="entry name" value="Cro/C1-type_HTH"/>
</dbReference>
<dbReference type="CDD" id="cd00093">
    <property type="entry name" value="HTH_XRE"/>
    <property type="match status" value="1"/>
</dbReference>
<dbReference type="PROSITE" id="PS50943">
    <property type="entry name" value="HTH_CROC1"/>
    <property type="match status" value="1"/>
</dbReference>
<sequence>MAITHNMMNIFIKMLHEISQVIRQARKARGLSQQQLADLVYLDRTTIGALERNDYQDLGIRKVERVLTVLGKTLNCEDVGMPTLDDLVKANERS</sequence>
<evidence type="ECO:0000259" key="1">
    <source>
        <dbReference type="PROSITE" id="PS50943"/>
    </source>
</evidence>
<reference evidence="2" key="1">
    <citation type="submission" date="2020-01" db="EMBL/GenBank/DDBJ databases">
        <authorList>
            <person name="Meier V. D."/>
            <person name="Meier V D."/>
        </authorList>
    </citation>
    <scope>NUCLEOTIDE SEQUENCE</scope>
    <source>
        <strain evidence="2">HLG_WM_MAG_09</strain>
    </source>
</reference>
<feature type="domain" description="HTH cro/C1-type" evidence="1">
    <location>
        <begin position="22"/>
        <end position="75"/>
    </location>
</feature>
<organism evidence="2">
    <name type="scientific">uncultured Thiotrichaceae bacterium</name>
    <dbReference type="NCBI Taxonomy" id="298394"/>
    <lineage>
        <taxon>Bacteria</taxon>
        <taxon>Pseudomonadati</taxon>
        <taxon>Pseudomonadota</taxon>
        <taxon>Gammaproteobacteria</taxon>
        <taxon>Thiotrichales</taxon>
        <taxon>Thiotrichaceae</taxon>
        <taxon>environmental samples</taxon>
    </lineage>
</organism>